<dbReference type="EMBL" id="OZ019905">
    <property type="protein sequence ID" value="CAK9200438.1"/>
    <property type="molecule type" value="Genomic_DNA"/>
</dbReference>
<evidence type="ECO:0000313" key="2">
    <source>
        <dbReference type="Proteomes" id="UP001497512"/>
    </source>
</evidence>
<sequence length="87" mass="9985">MEAGYATSYYCRVILLRELPKVSEITSCAVVLVQGLVPREGPEDEGDRMLCEFKKRLLLQDITKTQLNSRTLTRVIAKSRRMRVKIV</sequence>
<accession>A0ABP0TMK1</accession>
<keyword evidence="2" id="KW-1185">Reference proteome</keyword>
<organism evidence="1 2">
    <name type="scientific">Sphagnum troendelagicum</name>
    <dbReference type="NCBI Taxonomy" id="128251"/>
    <lineage>
        <taxon>Eukaryota</taxon>
        <taxon>Viridiplantae</taxon>
        <taxon>Streptophyta</taxon>
        <taxon>Embryophyta</taxon>
        <taxon>Bryophyta</taxon>
        <taxon>Sphagnophytina</taxon>
        <taxon>Sphagnopsida</taxon>
        <taxon>Sphagnales</taxon>
        <taxon>Sphagnaceae</taxon>
        <taxon>Sphagnum</taxon>
    </lineage>
</organism>
<protein>
    <submittedName>
        <fullName evidence="1">Uncharacterized protein</fullName>
    </submittedName>
</protein>
<proteinExistence type="predicted"/>
<reference evidence="1" key="1">
    <citation type="submission" date="2024-02" db="EMBL/GenBank/DDBJ databases">
        <authorList>
            <consortium name="ELIXIR-Norway"/>
            <consortium name="Elixir Norway"/>
        </authorList>
    </citation>
    <scope>NUCLEOTIDE SEQUENCE</scope>
</reference>
<name>A0ABP0TMK1_9BRYO</name>
<evidence type="ECO:0000313" key="1">
    <source>
        <dbReference type="EMBL" id="CAK9200438.1"/>
    </source>
</evidence>
<gene>
    <name evidence="1" type="ORF">CSSPTR1EN2_LOCUS5407</name>
</gene>
<dbReference type="Proteomes" id="UP001497512">
    <property type="component" value="Chromosome 13"/>
</dbReference>